<name>A0A835XZJ5_9CHLO</name>
<reference evidence="1" key="1">
    <citation type="journal article" date="2020" name="bioRxiv">
        <title>Comparative genomics of Chlamydomonas.</title>
        <authorList>
            <person name="Craig R.J."/>
            <person name="Hasan A.R."/>
            <person name="Ness R.W."/>
            <person name="Keightley P.D."/>
        </authorList>
    </citation>
    <scope>NUCLEOTIDE SEQUENCE</scope>
    <source>
        <strain evidence="1">CCAP 11/70</strain>
    </source>
</reference>
<accession>A0A835XZJ5</accession>
<protein>
    <recommendedName>
        <fullName evidence="3">SGNH hydrolase-type esterase domain-containing protein</fullName>
    </recommendedName>
</protein>
<dbReference type="SUPFAM" id="SSF52266">
    <property type="entry name" value="SGNH hydrolase"/>
    <property type="match status" value="1"/>
</dbReference>
<comment type="caution">
    <text evidence="1">The sequence shown here is derived from an EMBL/GenBank/DDBJ whole genome shotgun (WGS) entry which is preliminary data.</text>
</comment>
<dbReference type="PANTHER" id="PTHR34407">
    <property type="entry name" value="EXPRESSED PROTEIN"/>
    <property type="match status" value="1"/>
</dbReference>
<gene>
    <name evidence="1" type="ORF">HYH03_007843</name>
</gene>
<dbReference type="AlphaFoldDB" id="A0A835XZJ5"/>
<sequence length="519" mass="57726">MGLDPFQRTKQRPELQWNWARTWSKVEVNRQPVSSVLSSLFNTHNFTLPRIQLNRGTAYIGGSSRLRRVVKDMLLPQKKKDFKIAVIGGSVSWGQFASLRGETDWFAMLAKWMISAFPRANITARNGCTPGVPTPYMIMCLELSVDPDVDLVFMEYTLNDGTESQLFDNPVVVSTERLVRRVLNLPGKPAVVFMHIPTFGMAGYPIGHSKNPAADAYVEFYKTPEDAEGALSQYYDVQYLSLRTAVYRLTTHKQAAGFLWEDIFVDHHPGDHGHKIMADLAVHLIQKTAIGLLMEPYGPADAAVANEDLPPPMYTGNLPPEKPMCVIADSFKPFVNLTEGFEYIVEGTAIKPKPGFIATKPGSRLQIKVDTDRSGIGSQHSNELVNVHIHHLRSYEHMGKAQISCVSGCTCESIVVDATCEQKWSQVYLSKVAVTQAKECVIEVKVLKETSSGEHKFKVSGVVVAERPGAIDIFAERMGGHDREFGLQAHNGDELQVTITKAGRKGGFDEKYDKTGRRI</sequence>
<dbReference type="Proteomes" id="UP000612055">
    <property type="component" value="Unassembled WGS sequence"/>
</dbReference>
<dbReference type="InterPro" id="IPR036514">
    <property type="entry name" value="SGNH_hydro_sf"/>
</dbReference>
<dbReference type="Gene3D" id="3.40.50.1110">
    <property type="entry name" value="SGNH hydrolase"/>
    <property type="match status" value="1"/>
</dbReference>
<evidence type="ECO:0000313" key="2">
    <source>
        <dbReference type="Proteomes" id="UP000612055"/>
    </source>
</evidence>
<dbReference type="OrthoDB" id="532422at2759"/>
<organism evidence="1 2">
    <name type="scientific">Edaphochlamys debaryana</name>
    <dbReference type="NCBI Taxonomy" id="47281"/>
    <lineage>
        <taxon>Eukaryota</taxon>
        <taxon>Viridiplantae</taxon>
        <taxon>Chlorophyta</taxon>
        <taxon>core chlorophytes</taxon>
        <taxon>Chlorophyceae</taxon>
        <taxon>CS clade</taxon>
        <taxon>Chlamydomonadales</taxon>
        <taxon>Chlamydomonadales incertae sedis</taxon>
        <taxon>Edaphochlamys</taxon>
    </lineage>
</organism>
<evidence type="ECO:0000313" key="1">
    <source>
        <dbReference type="EMBL" id="KAG2493907.1"/>
    </source>
</evidence>
<dbReference type="EMBL" id="JAEHOE010000034">
    <property type="protein sequence ID" value="KAG2493907.1"/>
    <property type="molecule type" value="Genomic_DNA"/>
</dbReference>
<keyword evidence="2" id="KW-1185">Reference proteome</keyword>
<evidence type="ECO:0008006" key="3">
    <source>
        <dbReference type="Google" id="ProtNLM"/>
    </source>
</evidence>
<proteinExistence type="predicted"/>
<dbReference type="CDD" id="cd00229">
    <property type="entry name" value="SGNH_hydrolase"/>
    <property type="match status" value="1"/>
</dbReference>
<dbReference type="PANTHER" id="PTHR34407:SF1">
    <property type="entry name" value="SGNH HYDROLASE-TYPE ESTERASE DOMAIN-CONTAINING PROTEIN"/>
    <property type="match status" value="1"/>
</dbReference>